<comment type="similarity">
    <text evidence="1">Belongs to the universal ribosomal protein uL10 family.</text>
</comment>
<evidence type="ECO:0000256" key="3">
    <source>
        <dbReference type="ARBA" id="ARBA00035716"/>
    </source>
</evidence>
<comment type="caution">
    <text evidence="4">The sequence shown here is derived from an EMBL/GenBank/DDBJ whole genome shotgun (WGS) entry which is preliminary data.</text>
</comment>
<dbReference type="OrthoDB" id="360689at2759"/>
<dbReference type="InterPro" id="IPR043141">
    <property type="entry name" value="Ribosomal_uL10-like_sf"/>
</dbReference>
<dbReference type="PANTHER" id="PTHR11560">
    <property type="entry name" value="39S RIBOSOMAL PROTEIN L10, MITOCHONDRIAL"/>
    <property type="match status" value="1"/>
</dbReference>
<evidence type="ECO:0000256" key="2">
    <source>
        <dbReference type="ARBA" id="ARBA00035707"/>
    </source>
</evidence>
<dbReference type="InterPro" id="IPR047865">
    <property type="entry name" value="Ribosomal_uL10_bac_type"/>
</dbReference>
<gene>
    <name evidence="4" type="ORF">EB796_007701</name>
</gene>
<proteinExistence type="inferred from homology"/>
<sequence>MAASIQRLCLSTSPLIFESILRNTPSVSLYQRREGHKVNIKYPRPGSWPRQLIVKVTEPIYPEIQVNPSNTCTRRSSLPNSFDILSEYEEFLVNHQKKLHNENADGILAFYHLGSCSAKLFNKYRVAFRKQEFDIARLNRKVFHHAVKDTKYETLNTIIFQSTVLVMCPKPKVLEMVELAKKVPPLYLLCAVVEGRLLSKTGVETYASYPDKLSLLAQTSATLSQSSQQITRLLNSHQTLLSTNLKTYSDSNS</sequence>
<protein>
    <recommendedName>
        <fullName evidence="2">Large ribosomal subunit protein uL10m</fullName>
    </recommendedName>
    <alternativeName>
        <fullName evidence="3">39S ribosomal protein L10, mitochondrial</fullName>
    </alternativeName>
</protein>
<accession>A0A7J7K5T5</accession>
<evidence type="ECO:0000256" key="1">
    <source>
        <dbReference type="ARBA" id="ARBA00008889"/>
    </source>
</evidence>
<keyword evidence="5" id="KW-1185">Reference proteome</keyword>
<dbReference type="EMBL" id="VXIV02001186">
    <property type="protein sequence ID" value="KAF6033989.1"/>
    <property type="molecule type" value="Genomic_DNA"/>
</dbReference>
<dbReference type="AlphaFoldDB" id="A0A7J7K5T5"/>
<evidence type="ECO:0000313" key="4">
    <source>
        <dbReference type="EMBL" id="KAF6033989.1"/>
    </source>
</evidence>
<dbReference type="Gene3D" id="3.30.70.1730">
    <property type="match status" value="1"/>
</dbReference>
<reference evidence="4" key="1">
    <citation type="submission" date="2020-06" db="EMBL/GenBank/DDBJ databases">
        <title>Draft genome of Bugula neritina, a colonial animal packing powerful symbionts and potential medicines.</title>
        <authorList>
            <person name="Rayko M."/>
        </authorList>
    </citation>
    <scope>NUCLEOTIDE SEQUENCE [LARGE SCALE GENOMIC DNA]</scope>
    <source>
        <strain evidence="4">Kwan_BN1</strain>
    </source>
</reference>
<name>A0A7J7K5T5_BUGNE</name>
<evidence type="ECO:0000313" key="5">
    <source>
        <dbReference type="Proteomes" id="UP000593567"/>
    </source>
</evidence>
<dbReference type="SUPFAM" id="SSF160369">
    <property type="entry name" value="Ribosomal protein L10-like"/>
    <property type="match status" value="1"/>
</dbReference>
<organism evidence="4 5">
    <name type="scientific">Bugula neritina</name>
    <name type="common">Brown bryozoan</name>
    <name type="synonym">Sertularia neritina</name>
    <dbReference type="NCBI Taxonomy" id="10212"/>
    <lineage>
        <taxon>Eukaryota</taxon>
        <taxon>Metazoa</taxon>
        <taxon>Spiralia</taxon>
        <taxon>Lophotrochozoa</taxon>
        <taxon>Bryozoa</taxon>
        <taxon>Gymnolaemata</taxon>
        <taxon>Cheilostomatida</taxon>
        <taxon>Flustrina</taxon>
        <taxon>Buguloidea</taxon>
        <taxon>Bugulidae</taxon>
        <taxon>Bugula</taxon>
    </lineage>
</organism>
<dbReference type="Proteomes" id="UP000593567">
    <property type="component" value="Unassembled WGS sequence"/>
</dbReference>